<sequence>MKSNLYTHANHQDKNLLILCEFLEGALESVRFSMRHLIGQRQKLVFVQAFQKPHFGQPLLNDFTCVLEQFANKELLQLKQKAIHTFNLDEEQITLCPFEGNWRSFMQYKQAAFNPGLAIFSLKDAFPGAGSNLARKARKLVIRANVPMLFLPERIKQGPFQKVLYLADAENLSPEKIQFIAQFPILDKKASVELHVIGTITTADIAERVRVFSSACPFPVLWSGNRTSQGELKWLASPAASDLVVIDQKLTTSFMLRKEISLKNWFGNKSELPVFIL</sequence>
<gene>
    <name evidence="1" type="ORF">N2K84_12095</name>
</gene>
<evidence type="ECO:0000313" key="1">
    <source>
        <dbReference type="EMBL" id="MCW0483476.1"/>
    </source>
</evidence>
<name>A0AA41Y8F3_9BACT</name>
<organism evidence="1 2">
    <name type="scientific">Gaoshiqia sediminis</name>
    <dbReference type="NCBI Taxonomy" id="2986998"/>
    <lineage>
        <taxon>Bacteria</taxon>
        <taxon>Pseudomonadati</taxon>
        <taxon>Bacteroidota</taxon>
        <taxon>Bacteroidia</taxon>
        <taxon>Marinilabiliales</taxon>
        <taxon>Prolixibacteraceae</taxon>
        <taxon>Gaoshiqia</taxon>
    </lineage>
</organism>
<keyword evidence="2" id="KW-1185">Reference proteome</keyword>
<dbReference type="EMBL" id="JAPAAF010000017">
    <property type="protein sequence ID" value="MCW0483476.1"/>
    <property type="molecule type" value="Genomic_DNA"/>
</dbReference>
<dbReference type="AlphaFoldDB" id="A0AA41Y8F3"/>
<proteinExistence type="predicted"/>
<evidence type="ECO:0000313" key="2">
    <source>
        <dbReference type="Proteomes" id="UP001163821"/>
    </source>
</evidence>
<protein>
    <submittedName>
        <fullName evidence="1">Uncharacterized protein</fullName>
    </submittedName>
</protein>
<dbReference type="Proteomes" id="UP001163821">
    <property type="component" value="Unassembled WGS sequence"/>
</dbReference>
<comment type="caution">
    <text evidence="1">The sequence shown here is derived from an EMBL/GenBank/DDBJ whole genome shotgun (WGS) entry which is preliminary data.</text>
</comment>
<dbReference type="RefSeq" id="WP_282592077.1">
    <property type="nucleotide sequence ID" value="NZ_JAPAAF010000017.1"/>
</dbReference>
<reference evidence="1" key="1">
    <citation type="submission" date="2022-10" db="EMBL/GenBank/DDBJ databases">
        <title>Gaoshiqiia sediminis gen. nov., sp. nov., isolated from coastal sediment.</title>
        <authorList>
            <person name="Yu W.X."/>
            <person name="Mu D.S."/>
            <person name="Du J.Z."/>
            <person name="Liang Y.Q."/>
        </authorList>
    </citation>
    <scope>NUCLEOTIDE SEQUENCE</scope>
    <source>
        <strain evidence="1">A06</strain>
    </source>
</reference>
<accession>A0AA41Y8F3</accession>